<dbReference type="Proteomes" id="UP000001072">
    <property type="component" value="Unassembled WGS sequence"/>
</dbReference>
<evidence type="ECO:0000313" key="2">
    <source>
        <dbReference type="EMBL" id="EGG08124.1"/>
    </source>
</evidence>
<dbReference type="KEGG" id="mlr:MELLADRAFT_84870"/>
<organism evidence="3">
    <name type="scientific">Melampsora larici-populina (strain 98AG31 / pathotype 3-4-7)</name>
    <name type="common">Poplar leaf rust fungus</name>
    <dbReference type="NCBI Taxonomy" id="747676"/>
    <lineage>
        <taxon>Eukaryota</taxon>
        <taxon>Fungi</taxon>
        <taxon>Dikarya</taxon>
        <taxon>Basidiomycota</taxon>
        <taxon>Pucciniomycotina</taxon>
        <taxon>Pucciniomycetes</taxon>
        <taxon>Pucciniales</taxon>
        <taxon>Melampsoraceae</taxon>
        <taxon>Melampsora</taxon>
    </lineage>
</organism>
<evidence type="ECO:0000313" key="3">
    <source>
        <dbReference type="Proteomes" id="UP000001072"/>
    </source>
</evidence>
<proteinExistence type="predicted"/>
<dbReference type="InParanoid" id="F4RGW9"/>
<protein>
    <submittedName>
        <fullName evidence="2">Uncharacterized protein</fullName>
    </submittedName>
</protein>
<dbReference type="EMBL" id="GL883101">
    <property type="protein sequence ID" value="EGG08124.1"/>
    <property type="molecule type" value="Genomic_DNA"/>
</dbReference>
<feature type="region of interest" description="Disordered" evidence="1">
    <location>
        <begin position="1"/>
        <end position="21"/>
    </location>
</feature>
<evidence type="ECO:0000256" key="1">
    <source>
        <dbReference type="SAM" id="MobiDB-lite"/>
    </source>
</evidence>
<accession>F4RGW9</accession>
<reference evidence="3" key="1">
    <citation type="journal article" date="2011" name="Proc. Natl. Acad. Sci. U.S.A.">
        <title>Obligate biotrophy features unraveled by the genomic analysis of rust fungi.</title>
        <authorList>
            <person name="Duplessis S."/>
            <person name="Cuomo C.A."/>
            <person name="Lin Y.-C."/>
            <person name="Aerts A."/>
            <person name="Tisserant E."/>
            <person name="Veneault-Fourrey C."/>
            <person name="Joly D.L."/>
            <person name="Hacquard S."/>
            <person name="Amselem J."/>
            <person name="Cantarel B.L."/>
            <person name="Chiu R."/>
            <person name="Coutinho P.M."/>
            <person name="Feau N."/>
            <person name="Field M."/>
            <person name="Frey P."/>
            <person name="Gelhaye E."/>
            <person name="Goldberg J."/>
            <person name="Grabherr M.G."/>
            <person name="Kodira C.D."/>
            <person name="Kohler A."/>
            <person name="Kuees U."/>
            <person name="Lindquist E.A."/>
            <person name="Lucas S.M."/>
            <person name="Mago R."/>
            <person name="Mauceli E."/>
            <person name="Morin E."/>
            <person name="Murat C."/>
            <person name="Pangilinan J.L."/>
            <person name="Park R."/>
            <person name="Pearson M."/>
            <person name="Quesneville H."/>
            <person name="Rouhier N."/>
            <person name="Sakthikumar S."/>
            <person name="Salamov A.A."/>
            <person name="Schmutz J."/>
            <person name="Selles B."/>
            <person name="Shapiro H."/>
            <person name="Tanguay P."/>
            <person name="Tuskan G.A."/>
            <person name="Henrissat B."/>
            <person name="Van de Peer Y."/>
            <person name="Rouze P."/>
            <person name="Ellis J.G."/>
            <person name="Dodds P.N."/>
            <person name="Schein J.E."/>
            <person name="Zhong S."/>
            <person name="Hamelin R.C."/>
            <person name="Grigoriev I.V."/>
            <person name="Szabo L.J."/>
            <person name="Martin F."/>
        </authorList>
    </citation>
    <scope>NUCLEOTIDE SEQUENCE [LARGE SCALE GENOMIC DNA]</scope>
    <source>
        <strain evidence="3">98AG31 / pathotype 3-4-7</strain>
    </source>
</reference>
<dbReference type="AlphaFoldDB" id="F4RGW9"/>
<keyword evidence="3" id="KW-1185">Reference proteome</keyword>
<sequence>MTALCTSSLLIQTPSTSDPPTHPPFLIGPTCGQIALTTLARLQLRVLRCIPVLIAMKKAPPLPLLLIDRLHRKHRLSQPLVEVLEQPHSVDNLPWLSLPPILERPFRVMLNPSPRMYERVPSVAERKQKMNQL</sequence>
<name>F4RGW9_MELLP</name>
<gene>
    <name evidence="2" type="ORF">MELLADRAFT_84870</name>
</gene>
<dbReference type="VEuPathDB" id="FungiDB:MELLADRAFT_84870"/>
<dbReference type="GeneID" id="18933642"/>
<dbReference type="RefSeq" id="XP_007408322.1">
    <property type="nucleotide sequence ID" value="XM_007408260.1"/>
</dbReference>
<dbReference type="HOGENOM" id="CLU_1907156_0_0_1"/>
<feature type="compositionally biased region" description="Polar residues" evidence="1">
    <location>
        <begin position="1"/>
        <end position="12"/>
    </location>
</feature>